<accession>A0A7J0F656</accession>
<dbReference type="OrthoDB" id="513620at2759"/>
<dbReference type="Proteomes" id="UP000585474">
    <property type="component" value="Unassembled WGS sequence"/>
</dbReference>
<sequence>MVKHSLGSMILLSTMNYATWKPRMENILFCKNLHDSLENKGDKPIATKDDEWRKINKKTIGLINIVHWTQELGDIGSFSQQFSANGKLTSSMVMDVLFNEEAQEEGWWRSQAKGHTVRCFYYDQDGHIKRDFPKYKAHDQFLETAATLVMAVDEDESDVLLAISADGKSIEYWIQAMLTTCGELLSDMGLVILARRMDKRRNYCTEVRKASLGILGGSVTVPRGFGVVQEHKEMLWDMYGSLLYSEGPETRNKSLNLKTSYYPLVGWRERLLSATHLDESKLTWMSPNLVAKPKAKPG</sequence>
<protein>
    <submittedName>
        <fullName evidence="1">Uncharacterized protein</fullName>
    </submittedName>
</protein>
<dbReference type="AlphaFoldDB" id="A0A7J0F656"/>
<keyword evidence="2" id="KW-1185">Reference proteome</keyword>
<gene>
    <name evidence="1" type="ORF">Acr_09g0003520</name>
</gene>
<evidence type="ECO:0000313" key="1">
    <source>
        <dbReference type="EMBL" id="GFY93906.1"/>
    </source>
</evidence>
<proteinExistence type="predicted"/>
<reference evidence="1 2" key="1">
    <citation type="submission" date="2019-07" db="EMBL/GenBank/DDBJ databases">
        <title>De Novo Assembly of kiwifruit Actinidia rufa.</title>
        <authorList>
            <person name="Sugita-Konishi S."/>
            <person name="Sato K."/>
            <person name="Mori E."/>
            <person name="Abe Y."/>
            <person name="Kisaki G."/>
            <person name="Hamano K."/>
            <person name="Suezawa K."/>
            <person name="Otani M."/>
            <person name="Fukuda T."/>
            <person name="Manabe T."/>
            <person name="Gomi K."/>
            <person name="Tabuchi M."/>
            <person name="Akimitsu K."/>
            <person name="Kataoka I."/>
        </authorList>
    </citation>
    <scope>NUCLEOTIDE SEQUENCE [LARGE SCALE GENOMIC DNA]</scope>
    <source>
        <strain evidence="2">cv. Fuchu</strain>
    </source>
</reference>
<name>A0A7J0F656_9ERIC</name>
<dbReference type="EMBL" id="BJWL01000009">
    <property type="protein sequence ID" value="GFY93906.1"/>
    <property type="molecule type" value="Genomic_DNA"/>
</dbReference>
<comment type="caution">
    <text evidence="1">The sequence shown here is derived from an EMBL/GenBank/DDBJ whole genome shotgun (WGS) entry which is preliminary data.</text>
</comment>
<organism evidence="1 2">
    <name type="scientific">Actinidia rufa</name>
    <dbReference type="NCBI Taxonomy" id="165716"/>
    <lineage>
        <taxon>Eukaryota</taxon>
        <taxon>Viridiplantae</taxon>
        <taxon>Streptophyta</taxon>
        <taxon>Embryophyta</taxon>
        <taxon>Tracheophyta</taxon>
        <taxon>Spermatophyta</taxon>
        <taxon>Magnoliopsida</taxon>
        <taxon>eudicotyledons</taxon>
        <taxon>Gunneridae</taxon>
        <taxon>Pentapetalae</taxon>
        <taxon>asterids</taxon>
        <taxon>Ericales</taxon>
        <taxon>Actinidiaceae</taxon>
        <taxon>Actinidia</taxon>
    </lineage>
</organism>
<evidence type="ECO:0000313" key="2">
    <source>
        <dbReference type="Proteomes" id="UP000585474"/>
    </source>
</evidence>